<dbReference type="EMBL" id="CADCUS010000510">
    <property type="protein sequence ID" value="CAA9436227.1"/>
    <property type="molecule type" value="Genomic_DNA"/>
</dbReference>
<gene>
    <name evidence="2" type="ORF">AVDCRST_MAG66-3617</name>
</gene>
<reference evidence="2" key="1">
    <citation type="submission" date="2020-02" db="EMBL/GenBank/DDBJ databases">
        <authorList>
            <person name="Meier V. D."/>
        </authorList>
    </citation>
    <scope>NUCLEOTIDE SEQUENCE</scope>
    <source>
        <strain evidence="2">AVDCRST_MAG66</strain>
    </source>
</reference>
<accession>A0A6J4Q720</accession>
<feature type="non-terminal residue" evidence="2">
    <location>
        <position position="153"/>
    </location>
</feature>
<protein>
    <submittedName>
        <fullName evidence="2">Uncharacterized protein</fullName>
    </submittedName>
</protein>
<sequence>MQGEVGGAEQLGQVDVARGEPDAVAQRVGAGVPRLPVPGEGDDEGRLLGHPLEGVQQQLVPAVAAPAVPADRRDQCVPVPGAQRGPQPGAGVGRTGVDDTVRRHHQVVGGPAQAAVPLPLHLRDRDGARGEPSPRHDQRRAAQPVGAAGGVGG</sequence>
<evidence type="ECO:0000256" key="1">
    <source>
        <dbReference type="SAM" id="MobiDB-lite"/>
    </source>
</evidence>
<proteinExistence type="predicted"/>
<evidence type="ECO:0000313" key="2">
    <source>
        <dbReference type="EMBL" id="CAA9436227.1"/>
    </source>
</evidence>
<feature type="region of interest" description="Disordered" evidence="1">
    <location>
        <begin position="73"/>
        <end position="153"/>
    </location>
</feature>
<name>A0A6J4Q720_9PSEU</name>
<feature type="compositionally biased region" description="Low complexity" evidence="1">
    <location>
        <begin position="78"/>
        <end position="87"/>
    </location>
</feature>
<feature type="region of interest" description="Disordered" evidence="1">
    <location>
        <begin position="27"/>
        <end position="46"/>
    </location>
</feature>
<dbReference type="AlphaFoldDB" id="A0A6J4Q720"/>
<feature type="compositionally biased region" description="Basic and acidic residues" evidence="1">
    <location>
        <begin position="121"/>
        <end position="140"/>
    </location>
</feature>
<organism evidence="2">
    <name type="scientific">uncultured Pseudonocardia sp</name>
    <dbReference type="NCBI Taxonomy" id="211455"/>
    <lineage>
        <taxon>Bacteria</taxon>
        <taxon>Bacillati</taxon>
        <taxon>Actinomycetota</taxon>
        <taxon>Actinomycetes</taxon>
        <taxon>Pseudonocardiales</taxon>
        <taxon>Pseudonocardiaceae</taxon>
        <taxon>Pseudonocardia</taxon>
        <taxon>environmental samples</taxon>
    </lineage>
</organism>